<dbReference type="Pfam" id="PF13193">
    <property type="entry name" value="AMP-binding_C"/>
    <property type="match status" value="1"/>
</dbReference>
<dbReference type="InterPro" id="IPR029058">
    <property type="entry name" value="AB_hydrolase_fold"/>
</dbReference>
<dbReference type="PROSITE" id="PS00012">
    <property type="entry name" value="PHOSPHOPANTETHEINE"/>
    <property type="match status" value="1"/>
</dbReference>
<dbReference type="Gene3D" id="3.30.559.10">
    <property type="entry name" value="Chloramphenicol acetyltransferase-like domain"/>
    <property type="match status" value="1"/>
</dbReference>
<evidence type="ECO:0000313" key="10">
    <source>
        <dbReference type="Proteomes" id="UP000001349"/>
    </source>
</evidence>
<dbReference type="Gene3D" id="1.10.1200.10">
    <property type="entry name" value="ACP-like"/>
    <property type="match status" value="1"/>
</dbReference>
<dbReference type="InterPro" id="IPR020845">
    <property type="entry name" value="AMP-binding_CS"/>
</dbReference>
<dbReference type="CDD" id="cd02142">
    <property type="entry name" value="McbC_SagB-like_oxidoreductase"/>
    <property type="match status" value="1"/>
</dbReference>
<evidence type="ECO:0000256" key="2">
    <source>
        <dbReference type="ARBA" id="ARBA00004924"/>
    </source>
</evidence>
<dbReference type="NCBIfam" id="TIGR01733">
    <property type="entry name" value="AA-adenyl-dom"/>
    <property type="match status" value="1"/>
</dbReference>
<dbReference type="Gene3D" id="2.30.38.10">
    <property type="entry name" value="Luciferase, Domain 3"/>
    <property type="match status" value="1"/>
</dbReference>
<dbReference type="Pfam" id="PF00881">
    <property type="entry name" value="Nitroreductase"/>
    <property type="match status" value="1"/>
</dbReference>
<dbReference type="SUPFAM" id="SSF55469">
    <property type="entry name" value="FMN-dependent nitroreductase-like"/>
    <property type="match status" value="1"/>
</dbReference>
<dbReference type="FunFam" id="3.30.559.30:FF:000006">
    <property type="entry name" value="Yersiniabactin polyketide/non-ribosomal peptide synthetase"/>
    <property type="match status" value="1"/>
</dbReference>
<dbReference type="SUPFAM" id="SSF52777">
    <property type="entry name" value="CoA-dependent acyltransferases"/>
    <property type="match status" value="2"/>
</dbReference>
<evidence type="ECO:0000256" key="1">
    <source>
        <dbReference type="ARBA" id="ARBA00001957"/>
    </source>
</evidence>
<comment type="similarity">
    <text evidence="3">Belongs to the ATP-dependent AMP-binding enzyme family.</text>
</comment>
<dbReference type="Gene3D" id="3.40.109.10">
    <property type="entry name" value="NADH Oxidase"/>
    <property type="match status" value="1"/>
</dbReference>
<dbReference type="GO" id="GO:0043041">
    <property type="term" value="P:amino acid activation for nonribosomal peptide biosynthetic process"/>
    <property type="evidence" value="ECO:0007669"/>
    <property type="project" value="TreeGrafter"/>
</dbReference>
<dbReference type="Gene3D" id="3.40.50.1820">
    <property type="entry name" value="alpha/beta hydrolase"/>
    <property type="match status" value="1"/>
</dbReference>
<dbReference type="SUPFAM" id="SSF56801">
    <property type="entry name" value="Acetyl-CoA synthetase-like"/>
    <property type="match status" value="1"/>
</dbReference>
<gene>
    <name evidence="9" type="ordered locus">Ccel_0979</name>
</gene>
<dbReference type="InterPro" id="IPR009081">
    <property type="entry name" value="PP-bd_ACP"/>
</dbReference>
<dbReference type="KEGG" id="cce:Ccel_0979"/>
<dbReference type="InterPro" id="IPR020806">
    <property type="entry name" value="PKS_PP-bd"/>
</dbReference>
<dbReference type="GO" id="GO:0008610">
    <property type="term" value="P:lipid biosynthetic process"/>
    <property type="evidence" value="ECO:0007669"/>
    <property type="project" value="UniProtKB-ARBA"/>
</dbReference>
<dbReference type="InterPro" id="IPR029479">
    <property type="entry name" value="Nitroreductase"/>
</dbReference>
<dbReference type="FunFam" id="1.10.1200.10:FF:000005">
    <property type="entry name" value="Nonribosomal peptide synthetase 1"/>
    <property type="match status" value="1"/>
</dbReference>
<dbReference type="InterPro" id="IPR020051">
    <property type="entry name" value="SagB-type_dehydrogenase"/>
</dbReference>
<dbReference type="InterPro" id="IPR006162">
    <property type="entry name" value="Ppantetheine_attach_site"/>
</dbReference>
<dbReference type="InterPro" id="IPR000873">
    <property type="entry name" value="AMP-dep_synth/lig_dom"/>
</dbReference>
<feature type="domain" description="Carrier" evidence="8">
    <location>
        <begin position="1158"/>
        <end position="1233"/>
    </location>
</feature>
<dbReference type="STRING" id="394503.Ccel_0979"/>
<protein>
    <submittedName>
        <fullName evidence="9">Amino acid adenylation domain protein</fullName>
    </submittedName>
</protein>
<comment type="pathway">
    <text evidence="2">Siderophore biosynthesis.</text>
</comment>
<evidence type="ECO:0000256" key="5">
    <source>
        <dbReference type="ARBA" id="ARBA00022553"/>
    </source>
</evidence>
<dbReference type="PANTHER" id="PTHR45527:SF10">
    <property type="entry name" value="PYOCHELIN SYNTHASE PCHF"/>
    <property type="match status" value="1"/>
</dbReference>
<dbReference type="FunFam" id="3.30.559.10:FF:000023">
    <property type="entry name" value="Non-ribosomal peptide synthetase"/>
    <property type="match status" value="1"/>
</dbReference>
<dbReference type="Gene3D" id="3.30.300.30">
    <property type="match status" value="1"/>
</dbReference>
<reference evidence="9 10" key="1">
    <citation type="submission" date="2009-01" db="EMBL/GenBank/DDBJ databases">
        <title>Complete sequence of Clostridium cellulolyticum H10.</title>
        <authorList>
            <consortium name="US DOE Joint Genome Institute"/>
            <person name="Lucas S."/>
            <person name="Copeland A."/>
            <person name="Lapidus A."/>
            <person name="Glavina del Rio T."/>
            <person name="Dalin E."/>
            <person name="Tice H."/>
            <person name="Bruce D."/>
            <person name="Goodwin L."/>
            <person name="Pitluck S."/>
            <person name="Chertkov O."/>
            <person name="Saunders E."/>
            <person name="Brettin T."/>
            <person name="Detter J.C."/>
            <person name="Han C."/>
            <person name="Larimer F."/>
            <person name="Land M."/>
            <person name="Hauser L."/>
            <person name="Kyrpides N."/>
            <person name="Ivanova N."/>
            <person name="Zhou J."/>
            <person name="Richardson P."/>
        </authorList>
    </citation>
    <scope>NUCLEOTIDE SEQUENCE [LARGE SCALE GENOMIC DNA]</scope>
    <source>
        <strain evidence="10">ATCC 35319 / DSM 5812 / JCM 6584 / H10</strain>
    </source>
</reference>
<dbReference type="GO" id="GO:0044550">
    <property type="term" value="P:secondary metabolite biosynthetic process"/>
    <property type="evidence" value="ECO:0007669"/>
    <property type="project" value="TreeGrafter"/>
</dbReference>
<dbReference type="GO" id="GO:0016874">
    <property type="term" value="F:ligase activity"/>
    <property type="evidence" value="ECO:0007669"/>
    <property type="project" value="UniProtKB-KW"/>
</dbReference>
<dbReference type="GO" id="GO:0016491">
    <property type="term" value="F:oxidoreductase activity"/>
    <property type="evidence" value="ECO:0007669"/>
    <property type="project" value="InterPro"/>
</dbReference>
<dbReference type="FunFam" id="3.40.50.12780:FF:000012">
    <property type="entry name" value="Non-ribosomal peptide synthetase"/>
    <property type="match status" value="1"/>
</dbReference>
<dbReference type="InterPro" id="IPR045851">
    <property type="entry name" value="AMP-bd_C_sf"/>
</dbReference>
<keyword evidence="6" id="KW-0436">Ligase</keyword>
<proteinExistence type="inferred from homology"/>
<dbReference type="PROSITE" id="PS50075">
    <property type="entry name" value="CARRIER"/>
    <property type="match status" value="2"/>
</dbReference>
<dbReference type="Proteomes" id="UP000001349">
    <property type="component" value="Chromosome"/>
</dbReference>
<dbReference type="Pfam" id="PF00550">
    <property type="entry name" value="PP-binding"/>
    <property type="match status" value="2"/>
</dbReference>
<dbReference type="EMBL" id="CP001348">
    <property type="protein sequence ID" value="ACL75341.1"/>
    <property type="molecule type" value="Genomic_DNA"/>
</dbReference>
<dbReference type="FunFam" id="3.40.50.980:FF:000001">
    <property type="entry name" value="Non-ribosomal peptide synthetase"/>
    <property type="match status" value="1"/>
</dbReference>
<dbReference type="InterPro" id="IPR025110">
    <property type="entry name" value="AMP-bd_C"/>
</dbReference>
<dbReference type="CDD" id="cd12114">
    <property type="entry name" value="A_NRPS_TlmIV_like"/>
    <property type="match status" value="1"/>
</dbReference>
<dbReference type="Gene3D" id="3.30.559.30">
    <property type="entry name" value="Nonribosomal peptide synthetase, condensation domain"/>
    <property type="match status" value="1"/>
</dbReference>
<evidence type="ECO:0000256" key="7">
    <source>
        <dbReference type="ARBA" id="ARBA00023194"/>
    </source>
</evidence>
<keyword evidence="10" id="KW-1185">Reference proteome</keyword>
<dbReference type="HOGENOM" id="CLU_000022_2_15_9"/>
<dbReference type="OrthoDB" id="51171at2"/>
<evidence type="ECO:0000313" key="9">
    <source>
        <dbReference type="EMBL" id="ACL75341.1"/>
    </source>
</evidence>
<dbReference type="eggNOG" id="COG1020">
    <property type="taxonomic scope" value="Bacteria"/>
</dbReference>
<dbReference type="GO" id="GO:0005737">
    <property type="term" value="C:cytoplasm"/>
    <property type="evidence" value="ECO:0007669"/>
    <property type="project" value="TreeGrafter"/>
</dbReference>
<dbReference type="PANTHER" id="PTHR45527">
    <property type="entry name" value="NONRIBOSOMAL PEPTIDE SYNTHETASE"/>
    <property type="match status" value="1"/>
</dbReference>
<dbReference type="InterPro" id="IPR057737">
    <property type="entry name" value="Condensation_MtbB-like"/>
</dbReference>
<dbReference type="InterPro" id="IPR023213">
    <property type="entry name" value="CAT-like_dom_sf"/>
</dbReference>
<evidence type="ECO:0000256" key="4">
    <source>
        <dbReference type="ARBA" id="ARBA00022450"/>
    </source>
</evidence>
<keyword evidence="7" id="KW-0045">Antibiotic biosynthesis</keyword>
<dbReference type="PROSITE" id="PS00455">
    <property type="entry name" value="AMP_BINDING"/>
    <property type="match status" value="1"/>
</dbReference>
<dbReference type="InterPro" id="IPR036736">
    <property type="entry name" value="ACP-like_sf"/>
</dbReference>
<dbReference type="Gene3D" id="3.40.50.980">
    <property type="match status" value="2"/>
</dbReference>
<dbReference type="SUPFAM" id="SSF47336">
    <property type="entry name" value="ACP-like"/>
    <property type="match status" value="2"/>
</dbReference>
<dbReference type="NCBIfam" id="TIGR03605">
    <property type="entry name" value="antibiot_sagB"/>
    <property type="match status" value="1"/>
</dbReference>
<sequence>MKELSEKGFGKFEDNGILSSEGIDVFKRILSGNRLSQVIVSTKDLHTMIQQVNTYTKSVTKNNDKSNNEILNQRHKRPNLKTPYMSPNTSMESSIAEIFQSVLGLEQVGINDNFFELGGESLLAIQVISKLQDTFKVELPLSNLFETPTVATLTAAILRFKAEKGEYAGISSQLPVIVSDAEHRYEPFPLTELQQAYWVGRNESFSLGNVATHAYIEFDSTELDIDRFNKSWQKIVKRHDMLRAIVQPDGMQKILEEVPDYEVRVTDMRGRPAEEVEKFLETTREFMSHQVLPADKWPLFDISATIINNELIRIHFSIDGLLLDGWSYQILFPELVYVYQHSDASLEPLEISFRDYVVTELKLRESKLYKQSLEYWRKRLPMLPPAPDIPLLKTPKELTNPRFTRLESKIEKNTWDKLKARASKAGLTPSGLLLSAYAEVIATWSKSPKFTINVPRFNRLPLHSQVNDLIGEFASFTFLSVDMTKKESFETRARRIQEQMWKDLEHMYVSGVKVLRELSQVHGNSSAGIMPIVFTEFPKGRGGKDTSLLNALGDIGDSVYTITQTSQVWIDNQVYDWADGLHFNWDVVKELFPDQMVEDMFESYCNLLKYLAKDEEMWSKTTSNLLPSRQLESRNMANSATLELPQIPLQKLFADQVKNVPEQNAVVTSKHNLSYKELYSLTNKVGRYLRELGVQPNELVAVVMDKGWEQVVAVLGVLNSGAAYMPVDSEVPKDRLWYLFENSGARIVLTQSWLDKELDWPEGIRRIVIDSDEFDNIDDKPLEYVQKPEDIVYVIYTSGSTGNPKGVMVTHAGALNSVLYTNEYFKISSGDSVLALTALHHDMSVYDVFGVLGAGGTVVIPDAGKRKDPQHWIELIINNRITIWNSVPAMMEMLLEYIESHPGITLESLRLSFLGGDWIPVTIPDRLKAFSSSVKTVSVGGPTETTLWNIWYVVESVDPLWKSIPYGKPISNTKYYILNDNLEECPEWVPGVLYCAGVGVSKGYWHDEKKTQEKFIHHPITGERLYCTGDLGRYMPDGNIEFIGRADFQFNVLGYRVEPGEIEAVLLKHSLIRTAIVSASGEKQGHKRPIAYVVPKQSNSLTKSQLQEYLREKLPEHMLPGGYVFLEALPLNANGKVDRSALPEYTAAKGEAAATVIKADSDIFDRVLNLTQKVVDVGEVSREANLIDYGMNSVDIIRIFNLLEKEFGDRPGMQEFFSNPTLDYLCNFYENIPQISENIQTTETGKLAVESTENIISSFKLILDPDERSQFRKKRPGIRQNVQSQDSIELIKPKIDKALLDSYMKRRSYRLYNKKPISFKKFSSFLSSIYGIEMDAKYKYLYSSAGGLYPVQIYVHIKEGGVKGVEKGIYYYNPAQHSLQPVTVGVDITEEIHTPFLNRPIYEKAAFSVFLIAELSAIAPLYGDMSMHFVTLEAGILSQHLEASAPKSKIGLCQIGNIEFEQVKHLFKLGETQVFIHSLIGGMIDENTLHNQPTFQDDYYNTSGSKGEWVEVEI</sequence>
<evidence type="ECO:0000259" key="8">
    <source>
        <dbReference type="PROSITE" id="PS50075"/>
    </source>
</evidence>
<dbReference type="InterPro" id="IPR001242">
    <property type="entry name" value="Condensation_dom"/>
</dbReference>
<dbReference type="SMART" id="SM00823">
    <property type="entry name" value="PKS_PP"/>
    <property type="match status" value="1"/>
</dbReference>
<keyword evidence="5" id="KW-0597">Phosphoprotein</keyword>
<dbReference type="InterPro" id="IPR000415">
    <property type="entry name" value="Nitroreductase-like"/>
</dbReference>
<feature type="domain" description="Carrier" evidence="8">
    <location>
        <begin position="86"/>
        <end position="161"/>
    </location>
</feature>
<dbReference type="CDD" id="cd19535">
    <property type="entry name" value="Cyc_NRPS"/>
    <property type="match status" value="1"/>
</dbReference>
<dbReference type="Pfam" id="PF00668">
    <property type="entry name" value="Condensation"/>
    <property type="match status" value="1"/>
</dbReference>
<keyword evidence="4" id="KW-0596">Phosphopantetheine</keyword>
<dbReference type="GO" id="GO:0031177">
    <property type="term" value="F:phosphopantetheine binding"/>
    <property type="evidence" value="ECO:0007669"/>
    <property type="project" value="InterPro"/>
</dbReference>
<evidence type="ECO:0000256" key="3">
    <source>
        <dbReference type="ARBA" id="ARBA00006432"/>
    </source>
</evidence>
<comment type="cofactor">
    <cofactor evidence="1">
        <name>pantetheine 4'-phosphate</name>
        <dbReference type="ChEBI" id="CHEBI:47942"/>
    </cofactor>
</comment>
<name>B8I981_RUMCH</name>
<dbReference type="Pfam" id="PF00501">
    <property type="entry name" value="AMP-binding"/>
    <property type="match status" value="1"/>
</dbReference>
<dbReference type="InterPro" id="IPR010071">
    <property type="entry name" value="AA_adenyl_dom"/>
</dbReference>
<dbReference type="GO" id="GO:0017000">
    <property type="term" value="P:antibiotic biosynthetic process"/>
    <property type="evidence" value="ECO:0007669"/>
    <property type="project" value="UniProtKB-KW"/>
</dbReference>
<organism evidence="9 10">
    <name type="scientific">Ruminiclostridium cellulolyticum (strain ATCC 35319 / DSM 5812 / JCM 6584 / H10)</name>
    <name type="common">Clostridium cellulolyticum</name>
    <dbReference type="NCBI Taxonomy" id="394503"/>
    <lineage>
        <taxon>Bacteria</taxon>
        <taxon>Bacillati</taxon>
        <taxon>Bacillota</taxon>
        <taxon>Clostridia</taxon>
        <taxon>Eubacteriales</taxon>
        <taxon>Oscillospiraceae</taxon>
        <taxon>Ruminiclostridium</taxon>
    </lineage>
</organism>
<accession>B8I981</accession>
<dbReference type="RefSeq" id="WP_015924498.1">
    <property type="nucleotide sequence ID" value="NC_011898.1"/>
</dbReference>
<evidence type="ECO:0000256" key="6">
    <source>
        <dbReference type="ARBA" id="ARBA00022598"/>
    </source>
</evidence>